<dbReference type="Proteomes" id="UP000215914">
    <property type="component" value="Chromosome 8"/>
</dbReference>
<accession>A0A251U8H3</accession>
<reference evidence="3" key="1">
    <citation type="journal article" date="2017" name="Nature">
        <title>The sunflower genome provides insights into oil metabolism, flowering and Asterid evolution.</title>
        <authorList>
            <person name="Badouin H."/>
            <person name="Gouzy J."/>
            <person name="Grassa C.J."/>
            <person name="Murat F."/>
            <person name="Staton S.E."/>
            <person name="Cottret L."/>
            <person name="Lelandais-Briere C."/>
            <person name="Owens G.L."/>
            <person name="Carrere S."/>
            <person name="Mayjonade B."/>
            <person name="Legrand L."/>
            <person name="Gill N."/>
            <person name="Kane N.C."/>
            <person name="Bowers J.E."/>
            <person name="Hubner S."/>
            <person name="Bellec A."/>
            <person name="Berard A."/>
            <person name="Berges H."/>
            <person name="Blanchet N."/>
            <person name="Boniface M.C."/>
            <person name="Brunel D."/>
            <person name="Catrice O."/>
            <person name="Chaidir N."/>
            <person name="Claudel C."/>
            <person name="Donnadieu C."/>
            <person name="Faraut T."/>
            <person name="Fievet G."/>
            <person name="Helmstetter N."/>
            <person name="King M."/>
            <person name="Knapp S.J."/>
            <person name="Lai Z."/>
            <person name="Le Paslier M.C."/>
            <person name="Lippi Y."/>
            <person name="Lorenzon L."/>
            <person name="Mandel J.R."/>
            <person name="Marage G."/>
            <person name="Marchand G."/>
            <person name="Marquand E."/>
            <person name="Bret-Mestries E."/>
            <person name="Morien E."/>
            <person name="Nambeesan S."/>
            <person name="Nguyen T."/>
            <person name="Pegot-Espagnet P."/>
            <person name="Pouilly N."/>
            <person name="Raftis F."/>
            <person name="Sallet E."/>
            <person name="Schiex T."/>
            <person name="Thomas J."/>
            <person name="Vandecasteele C."/>
            <person name="Vares D."/>
            <person name="Vear F."/>
            <person name="Vautrin S."/>
            <person name="Crespi M."/>
            <person name="Mangin B."/>
            <person name="Burke J.M."/>
            <person name="Salse J."/>
            <person name="Munos S."/>
            <person name="Vincourt P."/>
            <person name="Rieseberg L.H."/>
            <person name="Langlade N.B."/>
        </authorList>
    </citation>
    <scope>NUCLEOTIDE SEQUENCE [LARGE SCALE GENOMIC DNA]</scope>
    <source>
        <strain evidence="3">cv. SF193</strain>
    </source>
</reference>
<sequence length="100" mass="10454">MEHIVRQDGDDEGKFGDDENITGSGQLNPGIFSSGINVVAHEDMEPSSVKLLSGSAVHSTMGSGMGSHNFEAVPSSFSSAPAPELHVPEYSSVPKISKVI</sequence>
<gene>
    <name evidence="2" type="ORF">HannXRQ_Chr08g0229971</name>
</gene>
<feature type="region of interest" description="Disordered" evidence="1">
    <location>
        <begin position="75"/>
        <end position="100"/>
    </location>
</feature>
<dbReference type="InParanoid" id="A0A251U8H3"/>
<dbReference type="STRING" id="4232.A0A251U8H3"/>
<feature type="compositionally biased region" description="Basic and acidic residues" evidence="1">
    <location>
        <begin position="1"/>
        <end position="17"/>
    </location>
</feature>
<evidence type="ECO:0000313" key="3">
    <source>
        <dbReference type="Proteomes" id="UP000215914"/>
    </source>
</evidence>
<proteinExistence type="predicted"/>
<evidence type="ECO:0000256" key="1">
    <source>
        <dbReference type="SAM" id="MobiDB-lite"/>
    </source>
</evidence>
<dbReference type="EMBL" id="CM007897">
    <property type="protein sequence ID" value="OTG19072.1"/>
    <property type="molecule type" value="Genomic_DNA"/>
</dbReference>
<name>A0A251U8H3_HELAN</name>
<evidence type="ECO:0000313" key="2">
    <source>
        <dbReference type="EMBL" id="OTG19072.1"/>
    </source>
</evidence>
<feature type="region of interest" description="Disordered" evidence="1">
    <location>
        <begin position="1"/>
        <end position="28"/>
    </location>
</feature>
<organism evidence="2 3">
    <name type="scientific">Helianthus annuus</name>
    <name type="common">Common sunflower</name>
    <dbReference type="NCBI Taxonomy" id="4232"/>
    <lineage>
        <taxon>Eukaryota</taxon>
        <taxon>Viridiplantae</taxon>
        <taxon>Streptophyta</taxon>
        <taxon>Embryophyta</taxon>
        <taxon>Tracheophyta</taxon>
        <taxon>Spermatophyta</taxon>
        <taxon>Magnoliopsida</taxon>
        <taxon>eudicotyledons</taxon>
        <taxon>Gunneridae</taxon>
        <taxon>Pentapetalae</taxon>
        <taxon>asterids</taxon>
        <taxon>campanulids</taxon>
        <taxon>Asterales</taxon>
        <taxon>Asteraceae</taxon>
        <taxon>Asteroideae</taxon>
        <taxon>Heliantheae alliance</taxon>
        <taxon>Heliantheae</taxon>
        <taxon>Helianthus</taxon>
    </lineage>
</organism>
<keyword evidence="3" id="KW-1185">Reference proteome</keyword>
<dbReference type="AlphaFoldDB" id="A0A251U8H3"/>
<protein>
    <submittedName>
        <fullName evidence="2">Uncharacterized protein</fullName>
    </submittedName>
</protein>